<dbReference type="EMBL" id="AZDU01000043">
    <property type="protein sequence ID" value="KRL00448.1"/>
    <property type="molecule type" value="Genomic_DNA"/>
</dbReference>
<keyword evidence="2" id="KW-1185">Reference proteome</keyword>
<name>A0A0R1LY12_9LACO</name>
<organism evidence="1 2">
    <name type="scientific">Lactobacillus equicursoris DSM 19284 = JCM 14600 = CIP 110162</name>
    <dbReference type="NCBI Taxonomy" id="1293597"/>
    <lineage>
        <taxon>Bacteria</taxon>
        <taxon>Bacillati</taxon>
        <taxon>Bacillota</taxon>
        <taxon>Bacilli</taxon>
        <taxon>Lactobacillales</taxon>
        <taxon>Lactobacillaceae</taxon>
        <taxon>Lactobacillus</taxon>
    </lineage>
</organism>
<comment type="caution">
    <text evidence="1">The sequence shown here is derived from an EMBL/GenBank/DDBJ whole genome shotgun (WGS) entry which is preliminary data.</text>
</comment>
<proteinExistence type="predicted"/>
<dbReference type="PATRIC" id="fig|1293597.4.peg.1392"/>
<sequence length="55" mass="6405">MLFNNPVKSLLNHQPLFNQAETILLNCRLFFNNWHKIDSTTATFLIKSPKKDSTN</sequence>
<accession>A0A0R1LY12</accession>
<evidence type="ECO:0000313" key="1">
    <source>
        <dbReference type="EMBL" id="KRL00448.1"/>
    </source>
</evidence>
<protein>
    <submittedName>
        <fullName evidence="1">Uncharacterized protein</fullName>
    </submittedName>
</protein>
<gene>
    <name evidence="1" type="ORF">FC20_GL001306</name>
</gene>
<dbReference type="Proteomes" id="UP000051074">
    <property type="component" value="Unassembled WGS sequence"/>
</dbReference>
<dbReference type="STRING" id="1293597.FC20_GL001306"/>
<evidence type="ECO:0000313" key="2">
    <source>
        <dbReference type="Proteomes" id="UP000051074"/>
    </source>
</evidence>
<dbReference type="AlphaFoldDB" id="A0A0R1LY12"/>
<reference evidence="1 2" key="1">
    <citation type="journal article" date="2015" name="Genome Announc.">
        <title>Expanding the biotechnology potential of lactobacilli through comparative genomics of 213 strains and associated genera.</title>
        <authorList>
            <person name="Sun Z."/>
            <person name="Harris H.M."/>
            <person name="McCann A."/>
            <person name="Guo C."/>
            <person name="Argimon S."/>
            <person name="Zhang W."/>
            <person name="Yang X."/>
            <person name="Jeffery I.B."/>
            <person name="Cooney J.C."/>
            <person name="Kagawa T.F."/>
            <person name="Liu W."/>
            <person name="Song Y."/>
            <person name="Salvetti E."/>
            <person name="Wrobel A."/>
            <person name="Rasinkangas P."/>
            <person name="Parkhill J."/>
            <person name="Rea M.C."/>
            <person name="O'Sullivan O."/>
            <person name="Ritari J."/>
            <person name="Douillard F.P."/>
            <person name="Paul Ross R."/>
            <person name="Yang R."/>
            <person name="Briner A.E."/>
            <person name="Felis G.E."/>
            <person name="de Vos W.M."/>
            <person name="Barrangou R."/>
            <person name="Klaenhammer T.R."/>
            <person name="Caufield P.W."/>
            <person name="Cui Y."/>
            <person name="Zhang H."/>
            <person name="O'Toole P.W."/>
        </authorList>
    </citation>
    <scope>NUCLEOTIDE SEQUENCE [LARGE SCALE GENOMIC DNA]</scope>
    <source>
        <strain evidence="1 2">DSM 19284</strain>
    </source>
</reference>